<sequence length="109" mass="13231">HTFKKHLKKVLSVYKGAPKIIIVLDNVAYHHANRISKWLEMNPELELFFLPPYSPDLNAVERAWWYMRKKITHNRYLKTLKERKAAFWKMFSHFLKPNDELKNVCEINY</sequence>
<evidence type="ECO:0000313" key="4">
    <source>
        <dbReference type="Proteomes" id="UP000245678"/>
    </source>
</evidence>
<dbReference type="PANTHER" id="PTHR46564:SF1">
    <property type="entry name" value="TRANSPOSASE"/>
    <property type="match status" value="1"/>
</dbReference>
<feature type="non-terminal residue" evidence="2">
    <location>
        <position position="1"/>
    </location>
</feature>
<dbReference type="Proteomes" id="UP000245678">
    <property type="component" value="Unassembled WGS sequence"/>
</dbReference>
<gene>
    <name evidence="3" type="ORF">LX99_04516</name>
    <name evidence="2" type="ORF">LX99_05069</name>
</gene>
<proteinExistence type="predicted"/>
<evidence type="ECO:0000313" key="3">
    <source>
        <dbReference type="EMBL" id="PWK70809.1"/>
    </source>
</evidence>
<dbReference type="EMBL" id="QGHA01000026">
    <property type="protein sequence ID" value="PWK64665.1"/>
    <property type="molecule type" value="Genomic_DNA"/>
</dbReference>
<keyword evidence="2" id="KW-0540">Nuclease</keyword>
<dbReference type="InterPro" id="IPR036397">
    <property type="entry name" value="RNaseH_sf"/>
</dbReference>
<dbReference type="Pfam" id="PF13358">
    <property type="entry name" value="DDE_3"/>
    <property type="match status" value="1"/>
</dbReference>
<dbReference type="GO" id="GO:0003676">
    <property type="term" value="F:nucleic acid binding"/>
    <property type="evidence" value="ECO:0007669"/>
    <property type="project" value="InterPro"/>
</dbReference>
<dbReference type="Gene3D" id="3.30.420.10">
    <property type="entry name" value="Ribonuclease H-like superfamily/Ribonuclease H"/>
    <property type="match status" value="1"/>
</dbReference>
<dbReference type="EMBL" id="QGHA01000014">
    <property type="protein sequence ID" value="PWK70809.1"/>
    <property type="molecule type" value="Genomic_DNA"/>
</dbReference>
<reference evidence="2 4" key="1">
    <citation type="submission" date="2018-05" db="EMBL/GenBank/DDBJ databases">
        <title>Genomic Encyclopedia of Archaeal and Bacterial Type Strains, Phase II (KMG-II): from individual species to whole genera.</title>
        <authorList>
            <person name="Goeker M."/>
        </authorList>
    </citation>
    <scope>NUCLEOTIDE SEQUENCE [LARGE SCALE GENOMIC DNA]</scope>
    <source>
        <strain evidence="2 4">DSM 19975</strain>
    </source>
</reference>
<dbReference type="RefSeq" id="WP_109609853.1">
    <property type="nucleotide sequence ID" value="NZ_QGHA01000014.1"/>
</dbReference>
<keyword evidence="2" id="KW-0255">Endonuclease</keyword>
<dbReference type="GO" id="GO:0004519">
    <property type="term" value="F:endonuclease activity"/>
    <property type="evidence" value="ECO:0007669"/>
    <property type="project" value="UniProtKB-KW"/>
</dbReference>
<protein>
    <submittedName>
        <fullName evidence="2">DDE superfamily endonuclease</fullName>
    </submittedName>
</protein>
<dbReference type="AlphaFoldDB" id="A0A316H7Y2"/>
<accession>A0A316H7Y2</accession>
<name>A0A316H7Y2_9SPHI</name>
<feature type="domain" description="Tc1-like transposase DDE" evidence="1">
    <location>
        <begin position="2"/>
        <end position="82"/>
    </location>
</feature>
<comment type="caution">
    <text evidence="2">The sequence shown here is derived from an EMBL/GenBank/DDBJ whole genome shotgun (WGS) entry which is preliminary data.</text>
</comment>
<keyword evidence="2" id="KW-0378">Hydrolase</keyword>
<keyword evidence="4" id="KW-1185">Reference proteome</keyword>
<organism evidence="2 4">
    <name type="scientific">Mucilaginibacter oryzae</name>
    <dbReference type="NCBI Taxonomy" id="468058"/>
    <lineage>
        <taxon>Bacteria</taxon>
        <taxon>Pseudomonadati</taxon>
        <taxon>Bacteroidota</taxon>
        <taxon>Sphingobacteriia</taxon>
        <taxon>Sphingobacteriales</taxon>
        <taxon>Sphingobacteriaceae</taxon>
        <taxon>Mucilaginibacter</taxon>
    </lineage>
</organism>
<evidence type="ECO:0000259" key="1">
    <source>
        <dbReference type="Pfam" id="PF13358"/>
    </source>
</evidence>
<evidence type="ECO:0000313" key="2">
    <source>
        <dbReference type="EMBL" id="PWK64665.1"/>
    </source>
</evidence>
<dbReference type="PANTHER" id="PTHR46564">
    <property type="entry name" value="TRANSPOSASE"/>
    <property type="match status" value="1"/>
</dbReference>
<dbReference type="InterPro" id="IPR038717">
    <property type="entry name" value="Tc1-like_DDE_dom"/>
</dbReference>